<feature type="transmembrane region" description="Helical" evidence="1">
    <location>
        <begin position="61"/>
        <end position="79"/>
    </location>
</feature>
<dbReference type="InterPro" id="IPR005325">
    <property type="entry name" value="DUF308_memb"/>
</dbReference>
<sequence length="175" mass="18267">MKNKILWILLAAISILGGIYALANPVLASGFATILVGWVFVALGVVQVVTGFRAESAGAKVWTVLLGALAVFLGITILGHPLKGMVALTTMLAILFLFGGMAKIVLSFALEDRRFFWAVLISGIASVALAVIIFMNWPVSAVSALGILLGVELISDGISSLAMAFSDDGEEAQST</sequence>
<dbReference type="Proteomes" id="UP000244898">
    <property type="component" value="Unassembled WGS sequence"/>
</dbReference>
<keyword evidence="1" id="KW-1133">Transmembrane helix</keyword>
<dbReference type="RefSeq" id="WP_165821544.1">
    <property type="nucleotide sequence ID" value="NZ_ONZG01000024.1"/>
</dbReference>
<protein>
    <recommendedName>
        <fullName evidence="4">Acid-resistance membrane protein</fullName>
    </recommendedName>
</protein>
<feature type="transmembrane region" description="Helical" evidence="1">
    <location>
        <begin position="115"/>
        <end position="135"/>
    </location>
</feature>
<keyword evidence="1" id="KW-0472">Membrane</keyword>
<reference evidence="3" key="1">
    <citation type="submission" date="2018-03" db="EMBL/GenBank/DDBJ databases">
        <authorList>
            <person name="Rodrigo-Torres L."/>
            <person name="Arahal R. D."/>
            <person name="Lucena T."/>
        </authorList>
    </citation>
    <scope>NUCLEOTIDE SEQUENCE [LARGE SCALE GENOMIC DNA]</scope>
    <source>
        <strain evidence="3">CECT 7615</strain>
    </source>
</reference>
<dbReference type="Pfam" id="PF03729">
    <property type="entry name" value="DUF308"/>
    <property type="match status" value="2"/>
</dbReference>
<accession>A0A2R8CG91</accession>
<evidence type="ECO:0000313" key="2">
    <source>
        <dbReference type="EMBL" id="SPJ31449.1"/>
    </source>
</evidence>
<evidence type="ECO:0008006" key="4">
    <source>
        <dbReference type="Google" id="ProtNLM"/>
    </source>
</evidence>
<evidence type="ECO:0000313" key="3">
    <source>
        <dbReference type="Proteomes" id="UP000244898"/>
    </source>
</evidence>
<organism evidence="2 3">
    <name type="scientific">Falsiruegeria mediterranea M17</name>
    <dbReference type="NCBI Taxonomy" id="1200281"/>
    <lineage>
        <taxon>Bacteria</taxon>
        <taxon>Pseudomonadati</taxon>
        <taxon>Pseudomonadota</taxon>
        <taxon>Alphaproteobacteria</taxon>
        <taxon>Rhodobacterales</taxon>
        <taxon>Roseobacteraceae</taxon>
        <taxon>Falsiruegeria</taxon>
    </lineage>
</organism>
<dbReference type="GO" id="GO:0005886">
    <property type="term" value="C:plasma membrane"/>
    <property type="evidence" value="ECO:0007669"/>
    <property type="project" value="TreeGrafter"/>
</dbReference>
<evidence type="ECO:0000256" key="1">
    <source>
        <dbReference type="SAM" id="Phobius"/>
    </source>
</evidence>
<dbReference type="PANTHER" id="PTHR34989:SF1">
    <property type="entry name" value="PROTEIN HDED"/>
    <property type="match status" value="1"/>
</dbReference>
<keyword evidence="3" id="KW-1185">Reference proteome</keyword>
<keyword evidence="1" id="KW-0812">Transmembrane</keyword>
<proteinExistence type="predicted"/>
<dbReference type="InterPro" id="IPR052712">
    <property type="entry name" value="Acid_resist_chaperone_HdeD"/>
</dbReference>
<dbReference type="EMBL" id="ONZG01000024">
    <property type="protein sequence ID" value="SPJ31449.1"/>
    <property type="molecule type" value="Genomic_DNA"/>
</dbReference>
<gene>
    <name evidence="2" type="ORF">TRM7615_04992</name>
</gene>
<dbReference type="AlphaFoldDB" id="A0A2R8CG91"/>
<feature type="transmembrane region" description="Helical" evidence="1">
    <location>
        <begin position="85"/>
        <end position="106"/>
    </location>
</feature>
<feature type="transmembrane region" description="Helical" evidence="1">
    <location>
        <begin position="31"/>
        <end position="49"/>
    </location>
</feature>
<name>A0A2R8CG91_9RHOB</name>
<dbReference type="PANTHER" id="PTHR34989">
    <property type="entry name" value="PROTEIN HDED"/>
    <property type="match status" value="1"/>
</dbReference>